<keyword evidence="9" id="KW-0406">Ion transport</keyword>
<keyword evidence="3" id="KW-0813">Transport</keyword>
<keyword evidence="6" id="KW-0769">Symport</keyword>
<dbReference type="Pfam" id="PF00474">
    <property type="entry name" value="SSF"/>
    <property type="match status" value="2"/>
</dbReference>
<dbReference type="PANTHER" id="PTHR48086:SF3">
    <property type="entry name" value="SODIUM_PROLINE SYMPORTER"/>
    <property type="match status" value="1"/>
</dbReference>
<feature type="transmembrane region" description="Helical" evidence="14">
    <location>
        <begin position="545"/>
        <end position="564"/>
    </location>
</feature>
<dbReference type="EMBL" id="CP019646">
    <property type="protein sequence ID" value="AQQ70085.1"/>
    <property type="molecule type" value="Genomic_DNA"/>
</dbReference>
<feature type="transmembrane region" description="Helical" evidence="14">
    <location>
        <begin position="295"/>
        <end position="320"/>
    </location>
</feature>
<dbReference type="Proteomes" id="UP000188181">
    <property type="component" value="Chromosome"/>
</dbReference>
<evidence type="ECO:0000256" key="4">
    <source>
        <dbReference type="ARBA" id="ARBA00022475"/>
    </source>
</evidence>
<comment type="subcellular location">
    <subcellularLocation>
        <location evidence="1">Cell membrane</location>
        <topology evidence="1">Multi-pass membrane protein</topology>
    </subcellularLocation>
</comment>
<feature type="transmembrane region" description="Helical" evidence="14">
    <location>
        <begin position="130"/>
        <end position="149"/>
    </location>
</feature>
<name>A0A1Q2MBI0_9BACT</name>
<feature type="transmembrane region" description="Helical" evidence="14">
    <location>
        <begin position="50"/>
        <end position="73"/>
    </location>
</feature>
<keyword evidence="5 14" id="KW-0812">Transmembrane</keyword>
<feature type="transmembrane region" description="Helical" evidence="14">
    <location>
        <begin position="161"/>
        <end position="179"/>
    </location>
</feature>
<keyword evidence="16" id="KW-1185">Reference proteome</keyword>
<keyword evidence="10 14" id="KW-0472">Membrane</keyword>
<comment type="catalytic activity">
    <reaction evidence="12">
        <text>L-proline(in) + Na(+)(in) = L-proline(out) + Na(+)(out)</text>
        <dbReference type="Rhea" id="RHEA:28967"/>
        <dbReference type="ChEBI" id="CHEBI:29101"/>
        <dbReference type="ChEBI" id="CHEBI:60039"/>
    </reaction>
</comment>
<keyword evidence="11" id="KW-0739">Sodium transport</keyword>
<evidence type="ECO:0000313" key="15">
    <source>
        <dbReference type="EMBL" id="AQQ70085.1"/>
    </source>
</evidence>
<dbReference type="GO" id="GO:0015193">
    <property type="term" value="F:L-proline transmembrane transporter activity"/>
    <property type="evidence" value="ECO:0007669"/>
    <property type="project" value="TreeGrafter"/>
</dbReference>
<keyword evidence="4" id="KW-1003">Cell membrane</keyword>
<evidence type="ECO:0000256" key="12">
    <source>
        <dbReference type="ARBA" id="ARBA00033708"/>
    </source>
</evidence>
<dbReference type="AlphaFoldDB" id="A0A1Q2MBI0"/>
<dbReference type="GO" id="GO:0015824">
    <property type="term" value="P:proline transport"/>
    <property type="evidence" value="ECO:0007669"/>
    <property type="project" value="TreeGrafter"/>
</dbReference>
<feature type="transmembrane region" description="Helical" evidence="14">
    <location>
        <begin position="79"/>
        <end position="99"/>
    </location>
</feature>
<comment type="similarity">
    <text evidence="2 13">Belongs to the sodium:solute symporter (SSF) (TC 2.A.21) family.</text>
</comment>
<dbReference type="InterPro" id="IPR038377">
    <property type="entry name" value="Na/Glc_symporter_sf"/>
</dbReference>
<dbReference type="PROSITE" id="PS50283">
    <property type="entry name" value="NA_SOLUT_SYMP_3"/>
    <property type="match status" value="1"/>
</dbReference>
<dbReference type="InterPro" id="IPR050277">
    <property type="entry name" value="Sodium:Solute_Symporter"/>
</dbReference>
<evidence type="ECO:0000256" key="14">
    <source>
        <dbReference type="SAM" id="Phobius"/>
    </source>
</evidence>
<sequence length="631" mass="68433">MGSVLAATSGFELILVFIYLLAILGLGWLGYKKTKNTADYLVAGRNAHPFVMAMSYGATFISTSAIVGFGGVAGMFGMGTLWLTVLNIFVGIFISFVFIGGRTRRMGHHLGAHTFAELLGKRYQSKSIQILAGLIITIFIPLYSAAVLIGGCEFITSHFQINYNVALFLFGSIVAAYVISGGLKGVMYTDALQGTIMLISMVALLFMSYKMFGGITAAHEEVTAMSDQVFVGFKAIGHRGWTRMPEFGWGDPKYDLWWILISSIVCGVGFGVLAQPQLSVRFMTVKGQQELNRGVMIGSIFILLMTGTAFVVASLSNAYFYNKEVITGKLIADEQTAVIAKKTRLEEKTIPCRLLHIDTNGDLAPDVHIIANGIEIVKDGQVVGDTRPILPKAEISYLENGMIEVKPRATAFMRSVTSFGQDKWMLNTDSIIPEFIGSALPKWFGTLLLLTLLAAGMSTLSSQFHTLGSSFGHDVFVMLTNKKASAVNVTRISILVGMLIAIWLSLITRGGYIVARATAIFFGVCLSSFLPALIGGLYFKGVTKIAAIGSMLTGVAVTIFWLLLVKSKEAVAIGLVQIVTDGKTSILEGHHNWPNVDPCFVALPLSLLVFIVLTLITKPSDKEHIEKCFSK</sequence>
<dbReference type="GO" id="GO:0005886">
    <property type="term" value="C:plasma membrane"/>
    <property type="evidence" value="ECO:0007669"/>
    <property type="project" value="UniProtKB-SubCell"/>
</dbReference>
<feature type="transmembrane region" description="Helical" evidence="14">
    <location>
        <begin position="191"/>
        <end position="209"/>
    </location>
</feature>
<evidence type="ECO:0000256" key="3">
    <source>
        <dbReference type="ARBA" id="ARBA00022448"/>
    </source>
</evidence>
<dbReference type="Gene3D" id="1.20.1730.10">
    <property type="entry name" value="Sodium/glucose cotransporter"/>
    <property type="match status" value="1"/>
</dbReference>
<dbReference type="RefSeq" id="WP_146682378.1">
    <property type="nucleotide sequence ID" value="NZ_CP019646.1"/>
</dbReference>
<evidence type="ECO:0000313" key="16">
    <source>
        <dbReference type="Proteomes" id="UP000188181"/>
    </source>
</evidence>
<evidence type="ECO:0000256" key="6">
    <source>
        <dbReference type="ARBA" id="ARBA00022847"/>
    </source>
</evidence>
<keyword evidence="8" id="KW-0915">Sodium</keyword>
<dbReference type="GO" id="GO:0005298">
    <property type="term" value="F:proline:sodium symporter activity"/>
    <property type="evidence" value="ECO:0007669"/>
    <property type="project" value="TreeGrafter"/>
</dbReference>
<proteinExistence type="inferred from homology"/>
<dbReference type="OrthoDB" id="9810181at2"/>
<feature type="transmembrane region" description="Helical" evidence="14">
    <location>
        <begin position="6"/>
        <end position="29"/>
    </location>
</feature>
<evidence type="ECO:0000256" key="2">
    <source>
        <dbReference type="ARBA" id="ARBA00006434"/>
    </source>
</evidence>
<evidence type="ECO:0000256" key="1">
    <source>
        <dbReference type="ARBA" id="ARBA00004651"/>
    </source>
</evidence>
<feature type="transmembrane region" description="Helical" evidence="14">
    <location>
        <begin position="443"/>
        <end position="464"/>
    </location>
</feature>
<feature type="transmembrane region" description="Helical" evidence="14">
    <location>
        <begin position="256"/>
        <end position="274"/>
    </location>
</feature>
<evidence type="ECO:0000256" key="8">
    <source>
        <dbReference type="ARBA" id="ARBA00023053"/>
    </source>
</evidence>
<dbReference type="CDD" id="cd10322">
    <property type="entry name" value="SLC5sbd"/>
    <property type="match status" value="1"/>
</dbReference>
<accession>A0A1Q2MBI0</accession>
<feature type="transmembrane region" description="Helical" evidence="14">
    <location>
        <begin position="485"/>
        <end position="507"/>
    </location>
</feature>
<dbReference type="STRING" id="1851148.SMSP2_00425"/>
<keyword evidence="7 14" id="KW-1133">Transmembrane helix</keyword>
<reference evidence="16" key="1">
    <citation type="submission" date="2017-02" db="EMBL/GenBank/DDBJ databases">
        <title>Comparative genomics and description of representatives of a novel lineage of planctomycetes thriving in anoxic sediments.</title>
        <authorList>
            <person name="Spring S."/>
            <person name="Bunk B."/>
            <person name="Sproer C."/>
        </authorList>
    </citation>
    <scope>NUCLEOTIDE SEQUENCE [LARGE SCALE GENOMIC DNA]</scope>
    <source>
        <strain evidence="16">SM-Chi-D1</strain>
    </source>
</reference>
<dbReference type="KEGG" id="pbas:SMSP2_00425"/>
<protein>
    <submittedName>
        <fullName evidence="15">Proline permease</fullName>
    </submittedName>
</protein>
<gene>
    <name evidence="15" type="primary">putP_1</name>
    <name evidence="15" type="ORF">SMSP2_00425</name>
</gene>
<evidence type="ECO:0000256" key="7">
    <source>
        <dbReference type="ARBA" id="ARBA00022989"/>
    </source>
</evidence>
<feature type="transmembrane region" description="Helical" evidence="14">
    <location>
        <begin position="513"/>
        <end position="538"/>
    </location>
</feature>
<evidence type="ECO:0000256" key="11">
    <source>
        <dbReference type="ARBA" id="ARBA00023201"/>
    </source>
</evidence>
<dbReference type="InterPro" id="IPR001734">
    <property type="entry name" value="Na/solute_symporter"/>
</dbReference>
<evidence type="ECO:0000256" key="9">
    <source>
        <dbReference type="ARBA" id="ARBA00023065"/>
    </source>
</evidence>
<organism evidence="15 16">
    <name type="scientific">Limihaloglobus sulfuriphilus</name>
    <dbReference type="NCBI Taxonomy" id="1851148"/>
    <lineage>
        <taxon>Bacteria</taxon>
        <taxon>Pseudomonadati</taxon>
        <taxon>Planctomycetota</taxon>
        <taxon>Phycisphaerae</taxon>
        <taxon>Sedimentisphaerales</taxon>
        <taxon>Sedimentisphaeraceae</taxon>
        <taxon>Limihaloglobus</taxon>
    </lineage>
</organism>
<evidence type="ECO:0000256" key="13">
    <source>
        <dbReference type="RuleBase" id="RU362091"/>
    </source>
</evidence>
<feature type="transmembrane region" description="Helical" evidence="14">
    <location>
        <begin position="600"/>
        <end position="617"/>
    </location>
</feature>
<dbReference type="PANTHER" id="PTHR48086">
    <property type="entry name" value="SODIUM/PROLINE SYMPORTER-RELATED"/>
    <property type="match status" value="1"/>
</dbReference>
<evidence type="ECO:0000256" key="5">
    <source>
        <dbReference type="ARBA" id="ARBA00022692"/>
    </source>
</evidence>
<evidence type="ECO:0000256" key="10">
    <source>
        <dbReference type="ARBA" id="ARBA00023136"/>
    </source>
</evidence>